<gene>
    <name evidence="2" type="ORF">DPMN_167694</name>
</gene>
<evidence type="ECO:0000313" key="3">
    <source>
        <dbReference type="Proteomes" id="UP000828390"/>
    </source>
</evidence>
<dbReference type="AlphaFoldDB" id="A0A9D4IZ01"/>
<organism evidence="2 3">
    <name type="scientific">Dreissena polymorpha</name>
    <name type="common">Zebra mussel</name>
    <name type="synonym">Mytilus polymorpha</name>
    <dbReference type="NCBI Taxonomy" id="45954"/>
    <lineage>
        <taxon>Eukaryota</taxon>
        <taxon>Metazoa</taxon>
        <taxon>Spiralia</taxon>
        <taxon>Lophotrochozoa</taxon>
        <taxon>Mollusca</taxon>
        <taxon>Bivalvia</taxon>
        <taxon>Autobranchia</taxon>
        <taxon>Heteroconchia</taxon>
        <taxon>Euheterodonta</taxon>
        <taxon>Imparidentia</taxon>
        <taxon>Neoheterodontei</taxon>
        <taxon>Myida</taxon>
        <taxon>Dreissenoidea</taxon>
        <taxon>Dreissenidae</taxon>
        <taxon>Dreissena</taxon>
    </lineage>
</organism>
<sequence length="79" mass="8877">MSSDKNELLFKEFEINYNNLSAVHRQGNNPTASQGTLDTFTIPIMYHIPIMHKAHKCPGETLINATLLFTPLFASKNSL</sequence>
<reference evidence="2" key="1">
    <citation type="journal article" date="2019" name="bioRxiv">
        <title>The Genome of the Zebra Mussel, Dreissena polymorpha: A Resource for Invasive Species Research.</title>
        <authorList>
            <person name="McCartney M.A."/>
            <person name="Auch B."/>
            <person name="Kono T."/>
            <person name="Mallez S."/>
            <person name="Zhang Y."/>
            <person name="Obille A."/>
            <person name="Becker A."/>
            <person name="Abrahante J.E."/>
            <person name="Garbe J."/>
            <person name="Badalamenti J.P."/>
            <person name="Herman A."/>
            <person name="Mangelson H."/>
            <person name="Liachko I."/>
            <person name="Sullivan S."/>
            <person name="Sone E.D."/>
            <person name="Koren S."/>
            <person name="Silverstein K.A.T."/>
            <person name="Beckman K.B."/>
            <person name="Gohl D.M."/>
        </authorList>
    </citation>
    <scope>NUCLEOTIDE SEQUENCE</scope>
    <source>
        <strain evidence="2">Duluth1</strain>
        <tissue evidence="2">Whole animal</tissue>
    </source>
</reference>
<keyword evidence="3" id="KW-1185">Reference proteome</keyword>
<comment type="caution">
    <text evidence="2">The sequence shown here is derived from an EMBL/GenBank/DDBJ whole genome shotgun (WGS) entry which is preliminary data.</text>
</comment>
<dbReference type="InterPro" id="IPR025845">
    <property type="entry name" value="Thg1_C_dom"/>
</dbReference>
<evidence type="ECO:0000259" key="1">
    <source>
        <dbReference type="Pfam" id="PF14413"/>
    </source>
</evidence>
<reference evidence="2" key="2">
    <citation type="submission" date="2020-11" db="EMBL/GenBank/DDBJ databases">
        <authorList>
            <person name="McCartney M.A."/>
            <person name="Auch B."/>
            <person name="Kono T."/>
            <person name="Mallez S."/>
            <person name="Becker A."/>
            <person name="Gohl D.M."/>
            <person name="Silverstein K.A.T."/>
            <person name="Koren S."/>
            <person name="Bechman K.B."/>
            <person name="Herman A."/>
            <person name="Abrahante J.E."/>
            <person name="Garbe J."/>
        </authorList>
    </citation>
    <scope>NUCLEOTIDE SEQUENCE</scope>
    <source>
        <strain evidence="2">Duluth1</strain>
        <tissue evidence="2">Whole animal</tissue>
    </source>
</reference>
<dbReference type="Gene3D" id="3.30.70.3000">
    <property type="match status" value="1"/>
</dbReference>
<feature type="domain" description="Thg1 C-terminal" evidence="1">
    <location>
        <begin position="1"/>
        <end position="29"/>
    </location>
</feature>
<dbReference type="Proteomes" id="UP000828390">
    <property type="component" value="Unassembled WGS sequence"/>
</dbReference>
<accession>A0A9D4IZ01</accession>
<dbReference type="Pfam" id="PF14413">
    <property type="entry name" value="Thg1C"/>
    <property type="match status" value="1"/>
</dbReference>
<evidence type="ECO:0000313" key="2">
    <source>
        <dbReference type="EMBL" id="KAH3789513.1"/>
    </source>
</evidence>
<dbReference type="EMBL" id="JAIWYP010000008">
    <property type="protein sequence ID" value="KAH3789513.1"/>
    <property type="molecule type" value="Genomic_DNA"/>
</dbReference>
<name>A0A9D4IZ01_DREPO</name>
<protein>
    <recommendedName>
        <fullName evidence="1">Thg1 C-terminal domain-containing protein</fullName>
    </recommendedName>
</protein>
<proteinExistence type="predicted"/>
<dbReference type="InterPro" id="IPR038469">
    <property type="entry name" value="tRNAHis_GuaTrfase_Thg1_sf"/>
</dbReference>